<dbReference type="EMBL" id="QICS01000012">
    <property type="protein sequence ID" value="PXV86629.1"/>
    <property type="molecule type" value="Genomic_DNA"/>
</dbReference>
<reference evidence="10 11" key="1">
    <citation type="submission" date="2018-05" db="EMBL/GenBank/DDBJ databases">
        <title>Genomic Encyclopedia of Type Strains, Phase IV (KMG-IV): sequencing the most valuable type-strain genomes for metagenomic binning, comparative biology and taxonomic classification.</title>
        <authorList>
            <person name="Goeker M."/>
        </authorList>
    </citation>
    <scope>NUCLEOTIDE SEQUENCE [LARGE SCALE GENOMIC DNA]</scope>
    <source>
        <strain evidence="10 11">DSM 28816</strain>
    </source>
</reference>
<evidence type="ECO:0000256" key="4">
    <source>
        <dbReference type="ARBA" id="ARBA00022679"/>
    </source>
</evidence>
<dbReference type="RefSeq" id="WP_242993625.1">
    <property type="nucleotide sequence ID" value="NZ_NOKA02000005.1"/>
</dbReference>
<dbReference type="InterPro" id="IPR012737">
    <property type="entry name" value="DhaK_L_YcgS"/>
</dbReference>
<dbReference type="Proteomes" id="UP000247523">
    <property type="component" value="Unassembled WGS sequence"/>
</dbReference>
<sequence length="215" mass="23267">MKNSMNAEQLKNMFLSVAQKIVDSEDFLTEIDIKIGDGDHGIGMSVGFRNVLKELPKCQFTGAEDVFKMVGTILLDTMGGASGVLFGTMFISGIIKRPVSEEMKLSDFAEVFRKSLNALQQRGKAHIGDKTMIDAFEPAVIGLEESVCNGLSLVDGLNVAAIKAKEGMEYTKQVVAKFGRAKSYGEKAIGLQDAGATSVWIIFQEIADWSTGNLS</sequence>
<dbReference type="Pfam" id="PF02734">
    <property type="entry name" value="Dak2"/>
    <property type="match status" value="1"/>
</dbReference>
<keyword evidence="4" id="KW-0808">Transferase</keyword>
<proteinExistence type="predicted"/>
<protein>
    <recommendedName>
        <fullName evidence="3">phosphoenolpyruvate--glycerone phosphotransferase</fullName>
        <ecNumber evidence="3">2.7.1.121</ecNumber>
    </recommendedName>
</protein>
<dbReference type="Gene3D" id="1.25.40.340">
    <property type="match status" value="1"/>
</dbReference>
<evidence type="ECO:0000256" key="3">
    <source>
        <dbReference type="ARBA" id="ARBA00012095"/>
    </source>
</evidence>
<dbReference type="PANTHER" id="PTHR28629">
    <property type="entry name" value="TRIOKINASE/FMN CYCLASE"/>
    <property type="match status" value="1"/>
</dbReference>
<feature type="domain" description="DhaL" evidence="9">
    <location>
        <begin position="8"/>
        <end position="208"/>
    </location>
</feature>
<organism evidence="10 11">
    <name type="scientific">Lachnotalea glycerini</name>
    <dbReference type="NCBI Taxonomy" id="1763509"/>
    <lineage>
        <taxon>Bacteria</taxon>
        <taxon>Bacillati</taxon>
        <taxon>Bacillota</taxon>
        <taxon>Clostridia</taxon>
        <taxon>Lachnospirales</taxon>
        <taxon>Lachnospiraceae</taxon>
        <taxon>Lachnotalea</taxon>
    </lineage>
</organism>
<dbReference type="AlphaFoldDB" id="A0A318EI37"/>
<dbReference type="SUPFAM" id="SSF101473">
    <property type="entry name" value="DhaL-like"/>
    <property type="match status" value="1"/>
</dbReference>
<dbReference type="GO" id="GO:0047324">
    <property type="term" value="F:phosphoenolpyruvate-glycerone phosphotransferase activity"/>
    <property type="evidence" value="ECO:0007669"/>
    <property type="project" value="UniProtKB-EC"/>
</dbReference>
<dbReference type="InterPro" id="IPR004007">
    <property type="entry name" value="DhaL_dom"/>
</dbReference>
<comment type="pathway">
    <text evidence="2">Polyol metabolism; glycerol degradation.</text>
</comment>
<comment type="subunit">
    <text evidence="7">Homodimer. The dihydroxyacetone kinase complex is composed of a homodimer of DhaM, a homodimer of DhaK and the subunit DhaL.</text>
</comment>
<dbReference type="PROSITE" id="PS51480">
    <property type="entry name" value="DHAL"/>
    <property type="match status" value="1"/>
</dbReference>
<keyword evidence="5 10" id="KW-0418">Kinase</keyword>
<gene>
    <name evidence="10" type="ORF">C8E03_1126</name>
</gene>
<dbReference type="FunFam" id="1.25.40.340:FF:000002">
    <property type="entry name" value="Dihydroxyacetone kinase, L subunit"/>
    <property type="match status" value="1"/>
</dbReference>
<evidence type="ECO:0000256" key="5">
    <source>
        <dbReference type="ARBA" id="ARBA00022777"/>
    </source>
</evidence>
<evidence type="ECO:0000259" key="9">
    <source>
        <dbReference type="PROSITE" id="PS51480"/>
    </source>
</evidence>
<evidence type="ECO:0000313" key="11">
    <source>
        <dbReference type="Proteomes" id="UP000247523"/>
    </source>
</evidence>
<dbReference type="GO" id="GO:0004371">
    <property type="term" value="F:glycerone kinase activity"/>
    <property type="evidence" value="ECO:0007669"/>
    <property type="project" value="InterPro"/>
</dbReference>
<evidence type="ECO:0000256" key="7">
    <source>
        <dbReference type="ARBA" id="ARBA00046577"/>
    </source>
</evidence>
<comment type="catalytic activity">
    <reaction evidence="1">
        <text>dihydroxyacetone + phosphoenolpyruvate = dihydroxyacetone phosphate + pyruvate</text>
        <dbReference type="Rhea" id="RHEA:18381"/>
        <dbReference type="ChEBI" id="CHEBI:15361"/>
        <dbReference type="ChEBI" id="CHEBI:16016"/>
        <dbReference type="ChEBI" id="CHEBI:57642"/>
        <dbReference type="ChEBI" id="CHEBI:58702"/>
        <dbReference type="EC" id="2.7.1.121"/>
    </reaction>
</comment>
<dbReference type="InterPro" id="IPR036117">
    <property type="entry name" value="DhaL_dom_sf"/>
</dbReference>
<dbReference type="NCBIfam" id="TIGR02365">
    <property type="entry name" value="dha_L_ycgS"/>
    <property type="match status" value="1"/>
</dbReference>
<dbReference type="GO" id="GO:0019563">
    <property type="term" value="P:glycerol catabolic process"/>
    <property type="evidence" value="ECO:0007669"/>
    <property type="project" value="TreeGrafter"/>
</dbReference>
<comment type="caution">
    <text evidence="10">The sequence shown here is derived from an EMBL/GenBank/DDBJ whole genome shotgun (WGS) entry which is preliminary data.</text>
</comment>
<dbReference type="EC" id="2.7.1.121" evidence="3"/>
<evidence type="ECO:0000256" key="8">
    <source>
        <dbReference type="ARBA" id="ARBA00055771"/>
    </source>
</evidence>
<keyword evidence="6" id="KW-0319">Glycerol metabolism</keyword>
<evidence type="ECO:0000256" key="2">
    <source>
        <dbReference type="ARBA" id="ARBA00004745"/>
    </source>
</evidence>
<evidence type="ECO:0000256" key="6">
    <source>
        <dbReference type="ARBA" id="ARBA00022798"/>
    </source>
</evidence>
<evidence type="ECO:0000313" key="10">
    <source>
        <dbReference type="EMBL" id="PXV86629.1"/>
    </source>
</evidence>
<dbReference type="GO" id="GO:0005829">
    <property type="term" value="C:cytosol"/>
    <property type="evidence" value="ECO:0007669"/>
    <property type="project" value="TreeGrafter"/>
</dbReference>
<evidence type="ECO:0000256" key="1">
    <source>
        <dbReference type="ARBA" id="ARBA00001113"/>
    </source>
</evidence>
<accession>A0A318EI37</accession>
<dbReference type="PANTHER" id="PTHR28629:SF4">
    <property type="entry name" value="TRIOKINASE_FMN CYCLASE"/>
    <property type="match status" value="1"/>
</dbReference>
<dbReference type="InterPro" id="IPR050861">
    <property type="entry name" value="Dihydroxyacetone_Kinase"/>
</dbReference>
<name>A0A318EI37_9FIRM</name>
<comment type="function">
    <text evidence="8">ADP-binding subunit of the dihydroxyacetone kinase, which is responsible for the phosphoenolpyruvate (PEP)-dependent phosphorylation of dihydroxyacetone. DhaL-ADP is converted to DhaL-ATP via a phosphoryl group transfer from DhaM and transmits it to dihydroxyacetone binds to DhaK.</text>
</comment>
<dbReference type="SMART" id="SM01120">
    <property type="entry name" value="Dak2"/>
    <property type="match status" value="1"/>
</dbReference>